<dbReference type="EMBL" id="CP036282">
    <property type="protein sequence ID" value="QDL52755.1"/>
    <property type="molecule type" value="Genomic_DNA"/>
</dbReference>
<reference evidence="3" key="2">
    <citation type="journal article" date="2020" name="Int. J. Syst. Evol. Microbiol.">
        <title>Genomic insights into a novel species Rhodoferax aquaticus sp. nov., isolated from freshwater.</title>
        <authorList>
            <person name="Li T."/>
            <person name="Zhuo Y."/>
            <person name="Jin C.Z."/>
            <person name="Wu X."/>
            <person name="Ko S.R."/>
            <person name="Jin F.J."/>
            <person name="Ahn C.Y."/>
            <person name="Oh H.M."/>
            <person name="Lee H.G."/>
            <person name="Jin L."/>
        </authorList>
    </citation>
    <scope>NUCLEOTIDE SEQUENCE [LARGE SCALE GENOMIC DNA]</scope>
    <source>
        <strain evidence="3">Gr-4</strain>
    </source>
</reference>
<dbReference type="Proteomes" id="UP000317365">
    <property type="component" value="Chromosome"/>
</dbReference>
<name>A0A515EJC2_9BURK</name>
<evidence type="ECO:0000313" key="3">
    <source>
        <dbReference type="Proteomes" id="UP000317365"/>
    </source>
</evidence>
<proteinExistence type="predicted"/>
<reference evidence="3" key="1">
    <citation type="submission" date="2019-02" db="EMBL/GenBank/DDBJ databases">
        <title>Complete genome sequence of Rhodoferax sp. Gr-4.</title>
        <authorList>
            <person name="Jin L."/>
        </authorList>
    </citation>
    <scope>NUCLEOTIDE SEQUENCE [LARGE SCALE GENOMIC DNA]</scope>
    <source>
        <strain evidence="3">Gr-4</strain>
    </source>
</reference>
<dbReference type="AlphaFoldDB" id="A0A515EJC2"/>
<keyword evidence="3" id="KW-1185">Reference proteome</keyword>
<accession>A0A515EJC2</accession>
<protein>
    <submittedName>
        <fullName evidence="2">Uncharacterized protein</fullName>
    </submittedName>
</protein>
<gene>
    <name evidence="2" type="ORF">EXZ61_00395</name>
</gene>
<sequence length="149" mass="16111">MIRLALTILFATFAANAVAQTKMPSAVTRYLKQQGPITEEQMFHASEPREQVVLWYCVDENSPGGKNEGASNPANVLCHVALFNRKGESWSFANSSALGQGRVTTFTNGVVAAESVRYQSGDGLCCPSNIRKKSFATTDGKLVEKQGAH</sequence>
<dbReference type="RefSeq" id="WP_142808207.1">
    <property type="nucleotide sequence ID" value="NZ_CP036282.1"/>
</dbReference>
<keyword evidence="1" id="KW-0732">Signal</keyword>
<dbReference type="KEGG" id="rhg:EXZ61_00395"/>
<organism evidence="2 3">
    <name type="scientific">Rhodoferax aquaticus</name>
    <dbReference type="NCBI Taxonomy" id="2527691"/>
    <lineage>
        <taxon>Bacteria</taxon>
        <taxon>Pseudomonadati</taxon>
        <taxon>Pseudomonadota</taxon>
        <taxon>Betaproteobacteria</taxon>
        <taxon>Burkholderiales</taxon>
        <taxon>Comamonadaceae</taxon>
        <taxon>Rhodoferax</taxon>
    </lineage>
</organism>
<feature type="chain" id="PRO_5022160523" evidence="1">
    <location>
        <begin position="20"/>
        <end position="149"/>
    </location>
</feature>
<feature type="signal peptide" evidence="1">
    <location>
        <begin position="1"/>
        <end position="19"/>
    </location>
</feature>
<evidence type="ECO:0000256" key="1">
    <source>
        <dbReference type="SAM" id="SignalP"/>
    </source>
</evidence>
<evidence type="ECO:0000313" key="2">
    <source>
        <dbReference type="EMBL" id="QDL52755.1"/>
    </source>
</evidence>